<sequence length="298" mass="34472">MSQMVSEETGRRYGIERVCRVWEKARSTFYNRCNSEKSETPSGMRRGPKPLICDEIVFAMVQAYLEATPFAGEGHRKVWAYLKFVEGIKVGRGRVLRLMRENNLLSPHRSRAGQPKQHDGKIVTMAPNLLWGTDGARVFTVDQGWCWIFSAVEHWNAECVGWHVCKYGTRFQALEPITMALNYIYGSSKSDIARGLSLRMDHGSQYRSEHFLKQLKFWGIKPSFAFVSEPQTNGVAERFNRTLKEQIIYGRVYRNIDDLRDAVRTFVATYNSRWRVAKNRFRTPEELRKEWDGSGIAA</sequence>
<proteinExistence type="predicted"/>
<dbReference type="Pfam" id="PF13683">
    <property type="entry name" value="rve_3"/>
    <property type="match status" value="1"/>
</dbReference>
<feature type="domain" description="Integrase catalytic" evidence="1">
    <location>
        <begin position="123"/>
        <end position="292"/>
    </location>
</feature>
<dbReference type="InterPro" id="IPR036397">
    <property type="entry name" value="RNaseH_sf"/>
</dbReference>
<evidence type="ECO:0000259" key="1">
    <source>
        <dbReference type="PROSITE" id="PS50994"/>
    </source>
</evidence>
<dbReference type="EMBL" id="PGXC01000039">
    <property type="protein sequence ID" value="PKK88620.1"/>
    <property type="molecule type" value="Genomic_DNA"/>
</dbReference>
<dbReference type="PROSITE" id="PS50994">
    <property type="entry name" value="INTEGRASE"/>
    <property type="match status" value="1"/>
</dbReference>
<dbReference type="SUPFAM" id="SSF53098">
    <property type="entry name" value="Ribonuclease H-like"/>
    <property type="match status" value="1"/>
</dbReference>
<gene>
    <name evidence="2" type="ORF">CVV64_17925</name>
</gene>
<name>A0A2N1PJU9_9BACT</name>
<dbReference type="GO" id="GO:0015074">
    <property type="term" value="P:DNA integration"/>
    <property type="evidence" value="ECO:0007669"/>
    <property type="project" value="InterPro"/>
</dbReference>
<dbReference type="InterPro" id="IPR001584">
    <property type="entry name" value="Integrase_cat-core"/>
</dbReference>
<dbReference type="AlphaFoldDB" id="A0A2N1PJU9"/>
<dbReference type="GO" id="GO:0003676">
    <property type="term" value="F:nucleic acid binding"/>
    <property type="evidence" value="ECO:0007669"/>
    <property type="project" value="InterPro"/>
</dbReference>
<comment type="caution">
    <text evidence="2">The sequence shown here is derived from an EMBL/GenBank/DDBJ whole genome shotgun (WGS) entry which is preliminary data.</text>
</comment>
<dbReference type="InterPro" id="IPR012337">
    <property type="entry name" value="RNaseH-like_sf"/>
</dbReference>
<dbReference type="InterPro" id="IPR050900">
    <property type="entry name" value="Transposase_IS3/IS150/IS904"/>
</dbReference>
<dbReference type="PANTHER" id="PTHR46889">
    <property type="entry name" value="TRANSPOSASE INSF FOR INSERTION SEQUENCE IS3B-RELATED"/>
    <property type="match status" value="1"/>
</dbReference>
<evidence type="ECO:0000313" key="3">
    <source>
        <dbReference type="Proteomes" id="UP000233256"/>
    </source>
</evidence>
<dbReference type="InterPro" id="IPR025948">
    <property type="entry name" value="HTH-like_dom"/>
</dbReference>
<dbReference type="Gene3D" id="3.30.420.10">
    <property type="entry name" value="Ribonuclease H-like superfamily/Ribonuclease H"/>
    <property type="match status" value="1"/>
</dbReference>
<protein>
    <submittedName>
        <fullName evidence="2">IS3 family transposase</fullName>
    </submittedName>
</protein>
<dbReference type="Pfam" id="PF13276">
    <property type="entry name" value="HTH_21"/>
    <property type="match status" value="1"/>
</dbReference>
<reference evidence="2 3" key="1">
    <citation type="journal article" date="2017" name="ISME J.">
        <title>Potential for microbial H2 and metal transformations associated with novel bacteria and archaea in deep terrestrial subsurface sediments.</title>
        <authorList>
            <person name="Hernsdorf A.W."/>
            <person name="Amano Y."/>
            <person name="Miyakawa K."/>
            <person name="Ise K."/>
            <person name="Suzuki Y."/>
            <person name="Anantharaman K."/>
            <person name="Probst A."/>
            <person name="Burstein D."/>
            <person name="Thomas B.C."/>
            <person name="Banfield J.F."/>
        </authorList>
    </citation>
    <scope>NUCLEOTIDE SEQUENCE [LARGE SCALE GENOMIC DNA]</scope>
    <source>
        <strain evidence="2">HGW-Wallbacteria-1</strain>
    </source>
</reference>
<dbReference type="Proteomes" id="UP000233256">
    <property type="component" value="Unassembled WGS sequence"/>
</dbReference>
<accession>A0A2N1PJU9</accession>
<dbReference type="PANTHER" id="PTHR46889:SF4">
    <property type="entry name" value="TRANSPOSASE INSO FOR INSERTION SEQUENCE ELEMENT IS911B-RELATED"/>
    <property type="match status" value="1"/>
</dbReference>
<organism evidence="2 3">
    <name type="scientific">Candidatus Wallbacteria bacterium HGW-Wallbacteria-1</name>
    <dbReference type="NCBI Taxonomy" id="2013854"/>
    <lineage>
        <taxon>Bacteria</taxon>
        <taxon>Candidatus Walliibacteriota</taxon>
    </lineage>
</organism>
<evidence type="ECO:0000313" key="2">
    <source>
        <dbReference type="EMBL" id="PKK88620.1"/>
    </source>
</evidence>